<dbReference type="PANTHER" id="PTHR47707:SF1">
    <property type="entry name" value="NUDIX HYDROLASE FAMILY PROTEIN"/>
    <property type="match status" value="1"/>
</dbReference>
<evidence type="ECO:0000256" key="11">
    <source>
        <dbReference type="ARBA" id="ARBA00038905"/>
    </source>
</evidence>
<dbReference type="InterPro" id="IPR015797">
    <property type="entry name" value="NUDIX_hydrolase-like_dom_sf"/>
</dbReference>
<evidence type="ECO:0000313" key="13">
    <source>
        <dbReference type="EMBL" id="MBC5647455.1"/>
    </source>
</evidence>
<dbReference type="Pfam" id="PF14815">
    <property type="entry name" value="NUDIX_4"/>
    <property type="match status" value="1"/>
</dbReference>
<keyword evidence="14" id="KW-1185">Reference proteome</keyword>
<dbReference type="Proteomes" id="UP000606889">
    <property type="component" value="Unassembled WGS sequence"/>
</dbReference>
<evidence type="ECO:0000259" key="12">
    <source>
        <dbReference type="PROSITE" id="PS51462"/>
    </source>
</evidence>
<dbReference type="PROSITE" id="PS51462">
    <property type="entry name" value="NUDIX"/>
    <property type="match status" value="1"/>
</dbReference>
<organism evidence="13 14">
    <name type="scientific">Christensenella tenuis</name>
    <dbReference type="NCBI Taxonomy" id="2763033"/>
    <lineage>
        <taxon>Bacteria</taxon>
        <taxon>Bacillati</taxon>
        <taxon>Bacillota</taxon>
        <taxon>Clostridia</taxon>
        <taxon>Christensenellales</taxon>
        <taxon>Christensenellaceae</taxon>
        <taxon>Christensenella</taxon>
    </lineage>
</organism>
<evidence type="ECO:0000256" key="8">
    <source>
        <dbReference type="ARBA" id="ARBA00022842"/>
    </source>
</evidence>
<comment type="caution">
    <text evidence="13">The sequence shown here is derived from an EMBL/GenBank/DDBJ whole genome shotgun (WGS) entry which is preliminary data.</text>
</comment>
<name>A0ABR7ECE9_9FIRM</name>
<accession>A0ABR7ECE9</accession>
<dbReference type="InterPro" id="IPR047127">
    <property type="entry name" value="MutT-like"/>
</dbReference>
<keyword evidence="3" id="KW-0515">Mutator protein</keyword>
<keyword evidence="4" id="KW-0235">DNA replication</keyword>
<dbReference type="InterPro" id="IPR029119">
    <property type="entry name" value="MutY_C"/>
</dbReference>
<dbReference type="SUPFAM" id="SSF55811">
    <property type="entry name" value="Nudix"/>
    <property type="match status" value="1"/>
</dbReference>
<reference evidence="13 14" key="1">
    <citation type="submission" date="2020-08" db="EMBL/GenBank/DDBJ databases">
        <title>Genome public.</title>
        <authorList>
            <person name="Liu C."/>
            <person name="Sun Q."/>
        </authorList>
    </citation>
    <scope>NUCLEOTIDE SEQUENCE [LARGE SCALE GENOMIC DNA]</scope>
    <source>
        <strain evidence="13 14">NSJ-35</strain>
    </source>
</reference>
<dbReference type="PRINTS" id="PR00502">
    <property type="entry name" value="NUDIXFAMILY"/>
</dbReference>
<proteinExistence type="inferred from homology"/>
<protein>
    <recommendedName>
        <fullName evidence="11">8-oxo-dGTP diphosphatase</fullName>
        <ecNumber evidence="11">3.6.1.55</ecNumber>
    </recommendedName>
</protein>
<dbReference type="Gene3D" id="3.90.79.10">
    <property type="entry name" value="Nucleoside Triphosphate Pyrophosphohydrolase"/>
    <property type="match status" value="1"/>
</dbReference>
<dbReference type="EMBL" id="JACOON010000002">
    <property type="protein sequence ID" value="MBC5647455.1"/>
    <property type="molecule type" value="Genomic_DNA"/>
</dbReference>
<evidence type="ECO:0000256" key="1">
    <source>
        <dbReference type="ARBA" id="ARBA00001946"/>
    </source>
</evidence>
<evidence type="ECO:0000313" key="14">
    <source>
        <dbReference type="Proteomes" id="UP000606889"/>
    </source>
</evidence>
<evidence type="ECO:0000256" key="2">
    <source>
        <dbReference type="ARBA" id="ARBA00005582"/>
    </source>
</evidence>
<keyword evidence="9" id="KW-0234">DNA repair</keyword>
<sequence length="128" mass="14321">MVKVVAAVIEQNGKILICRRKNKDGSAGKWEFPGGKQEPGETERECLSRELMEELCLVVQPGDKIEAVRHDYGSFSVEVAFYRAKAVGGEMKLMVHADAAWVQKEALCGYDFLEADIGFVRWLAEGKR</sequence>
<comment type="similarity">
    <text evidence="2">Belongs to the Nudix hydrolase family.</text>
</comment>
<gene>
    <name evidence="13" type="ORF">H8S18_03820</name>
</gene>
<feature type="domain" description="Nudix hydrolase" evidence="12">
    <location>
        <begin position="1"/>
        <end position="125"/>
    </location>
</feature>
<keyword evidence="7" id="KW-0378">Hydrolase</keyword>
<comment type="cofactor">
    <cofactor evidence="1">
        <name>Mg(2+)</name>
        <dbReference type="ChEBI" id="CHEBI:18420"/>
    </cofactor>
</comment>
<dbReference type="InterPro" id="IPR020476">
    <property type="entry name" value="Nudix_hydrolase"/>
</dbReference>
<comment type="catalytic activity">
    <reaction evidence="10">
        <text>8-oxo-dGTP + H2O = 8-oxo-dGMP + diphosphate + H(+)</text>
        <dbReference type="Rhea" id="RHEA:31575"/>
        <dbReference type="ChEBI" id="CHEBI:15377"/>
        <dbReference type="ChEBI" id="CHEBI:15378"/>
        <dbReference type="ChEBI" id="CHEBI:33019"/>
        <dbReference type="ChEBI" id="CHEBI:63224"/>
        <dbReference type="ChEBI" id="CHEBI:77896"/>
        <dbReference type="EC" id="3.6.1.55"/>
    </reaction>
</comment>
<dbReference type="PANTHER" id="PTHR47707">
    <property type="entry name" value="8-OXO-DGTP DIPHOSPHATASE"/>
    <property type="match status" value="1"/>
</dbReference>
<dbReference type="RefSeq" id="WP_186856989.1">
    <property type="nucleotide sequence ID" value="NZ_JACOON010000002.1"/>
</dbReference>
<keyword evidence="8" id="KW-0460">Magnesium</keyword>
<evidence type="ECO:0000256" key="10">
    <source>
        <dbReference type="ARBA" id="ARBA00035861"/>
    </source>
</evidence>
<dbReference type="CDD" id="cd03425">
    <property type="entry name" value="NUDIX_MutT_NudA_like"/>
    <property type="match status" value="1"/>
</dbReference>
<dbReference type="EC" id="3.6.1.55" evidence="11"/>
<evidence type="ECO:0000256" key="4">
    <source>
        <dbReference type="ARBA" id="ARBA00022705"/>
    </source>
</evidence>
<evidence type="ECO:0000256" key="7">
    <source>
        <dbReference type="ARBA" id="ARBA00022801"/>
    </source>
</evidence>
<evidence type="ECO:0000256" key="9">
    <source>
        <dbReference type="ARBA" id="ARBA00023204"/>
    </source>
</evidence>
<keyword evidence="6" id="KW-0227">DNA damage</keyword>
<evidence type="ECO:0000256" key="3">
    <source>
        <dbReference type="ARBA" id="ARBA00022457"/>
    </source>
</evidence>
<evidence type="ECO:0000256" key="5">
    <source>
        <dbReference type="ARBA" id="ARBA00022723"/>
    </source>
</evidence>
<dbReference type="InterPro" id="IPR000086">
    <property type="entry name" value="NUDIX_hydrolase_dom"/>
</dbReference>
<keyword evidence="5" id="KW-0479">Metal-binding</keyword>
<evidence type="ECO:0000256" key="6">
    <source>
        <dbReference type="ARBA" id="ARBA00022763"/>
    </source>
</evidence>